<name>A0A6C0CK66_9ZZZZ</name>
<evidence type="ECO:0008006" key="2">
    <source>
        <dbReference type="Google" id="ProtNLM"/>
    </source>
</evidence>
<dbReference type="Gene3D" id="3.40.50.1000">
    <property type="entry name" value="HAD superfamily/HAD-like"/>
    <property type="match status" value="1"/>
</dbReference>
<proteinExistence type="predicted"/>
<accession>A0A6C0CK66</accession>
<organism evidence="1">
    <name type="scientific">viral metagenome</name>
    <dbReference type="NCBI Taxonomy" id="1070528"/>
    <lineage>
        <taxon>unclassified sequences</taxon>
        <taxon>metagenomes</taxon>
        <taxon>organismal metagenomes</taxon>
    </lineage>
</organism>
<reference evidence="1" key="1">
    <citation type="journal article" date="2020" name="Nature">
        <title>Giant virus diversity and host interactions through global metagenomics.</title>
        <authorList>
            <person name="Schulz F."/>
            <person name="Roux S."/>
            <person name="Paez-Espino D."/>
            <person name="Jungbluth S."/>
            <person name="Walsh D.A."/>
            <person name="Denef V.J."/>
            <person name="McMahon K.D."/>
            <person name="Konstantinidis K.T."/>
            <person name="Eloe-Fadrosh E.A."/>
            <person name="Kyrpides N.C."/>
            <person name="Woyke T."/>
        </authorList>
    </citation>
    <scope>NUCLEOTIDE SEQUENCE</scope>
    <source>
        <strain evidence="1">GVMAG-M-3300021343-4</strain>
    </source>
</reference>
<dbReference type="AlphaFoldDB" id="A0A6C0CK66"/>
<dbReference type="InterPro" id="IPR036412">
    <property type="entry name" value="HAD-like_sf"/>
</dbReference>
<sequence>MNQKKSTIFCDIDGTIFKYRKFETYKTSIPMPVPNVVDMLAKLYNNGHCIVLTTARPENLRSHTICELNIYNIQYHQLVMGIERGTRYLINDKEDININRAIGINVARDNGFSKKDMEILSNIIHN</sequence>
<dbReference type="EMBL" id="MN739435">
    <property type="protein sequence ID" value="QHT04597.1"/>
    <property type="molecule type" value="Genomic_DNA"/>
</dbReference>
<protein>
    <recommendedName>
        <fullName evidence="2">FCP1 homology domain-containing protein</fullName>
    </recommendedName>
</protein>
<dbReference type="Pfam" id="PF08282">
    <property type="entry name" value="Hydrolase_3"/>
    <property type="match status" value="1"/>
</dbReference>
<evidence type="ECO:0000313" key="1">
    <source>
        <dbReference type="EMBL" id="QHT04597.1"/>
    </source>
</evidence>
<dbReference type="InterPro" id="IPR023214">
    <property type="entry name" value="HAD_sf"/>
</dbReference>
<dbReference type="SUPFAM" id="SSF56784">
    <property type="entry name" value="HAD-like"/>
    <property type="match status" value="1"/>
</dbReference>